<organism evidence="2 3">
    <name type="scientific">Macrosiphum euphorbiae</name>
    <name type="common">potato aphid</name>
    <dbReference type="NCBI Taxonomy" id="13131"/>
    <lineage>
        <taxon>Eukaryota</taxon>
        <taxon>Metazoa</taxon>
        <taxon>Ecdysozoa</taxon>
        <taxon>Arthropoda</taxon>
        <taxon>Hexapoda</taxon>
        <taxon>Insecta</taxon>
        <taxon>Pterygota</taxon>
        <taxon>Neoptera</taxon>
        <taxon>Paraneoptera</taxon>
        <taxon>Hemiptera</taxon>
        <taxon>Sternorrhyncha</taxon>
        <taxon>Aphidomorpha</taxon>
        <taxon>Aphidoidea</taxon>
        <taxon>Aphididae</taxon>
        <taxon>Macrosiphini</taxon>
        <taxon>Macrosiphum</taxon>
    </lineage>
</organism>
<comment type="caution">
    <text evidence="2">The sequence shown here is derived from an EMBL/GenBank/DDBJ whole genome shotgun (WGS) entry which is preliminary data.</text>
</comment>
<feature type="region of interest" description="Disordered" evidence="1">
    <location>
        <begin position="171"/>
        <end position="195"/>
    </location>
</feature>
<dbReference type="EMBL" id="CARXXK010001388">
    <property type="protein sequence ID" value="CAI6375920.1"/>
    <property type="molecule type" value="Genomic_DNA"/>
</dbReference>
<evidence type="ECO:0000313" key="3">
    <source>
        <dbReference type="Proteomes" id="UP001160148"/>
    </source>
</evidence>
<protein>
    <submittedName>
        <fullName evidence="2">Uncharacterized protein</fullName>
    </submittedName>
</protein>
<dbReference type="AlphaFoldDB" id="A0AAV0Y4X2"/>
<sequence length="256" mass="29534">MILNKNIFAITTPLSNYLQSKSIDFIQALNLVDASKEKFTSMRCDAEFELMVNEAKRFAEKHNTSELNFKETRPRKKKDAWYFKVLDQIISSINSRFSGAREILKDVSLLSLERLVNMKKDNKSIPEDSFHNISNWLKDINGNDLKREYIMFSHSLRDLVSGLETPLLLHKPDGPDDTYDTDSSDNTNTDDEDNTAERTFSKVKLIKTRLKSTIDQNRLESLMLISCEKDIQINYNDVIDTFGLSSQVLNDALMFK</sequence>
<dbReference type="PANTHER" id="PTHR11697:SF230">
    <property type="entry name" value="ZINC FINGER, MYM DOMAIN CONTAINING 1"/>
    <property type="match status" value="1"/>
</dbReference>
<proteinExistence type="predicted"/>
<dbReference type="InterPro" id="IPR055298">
    <property type="entry name" value="AtLOH3-like"/>
</dbReference>
<evidence type="ECO:0000256" key="1">
    <source>
        <dbReference type="SAM" id="MobiDB-lite"/>
    </source>
</evidence>
<reference evidence="2 3" key="1">
    <citation type="submission" date="2023-01" db="EMBL/GenBank/DDBJ databases">
        <authorList>
            <person name="Whitehead M."/>
        </authorList>
    </citation>
    <scope>NUCLEOTIDE SEQUENCE [LARGE SCALE GENOMIC DNA]</scope>
</reference>
<name>A0AAV0Y4X2_9HEMI</name>
<dbReference type="PANTHER" id="PTHR11697">
    <property type="entry name" value="GENERAL TRANSCRIPTION FACTOR 2-RELATED ZINC FINGER PROTEIN"/>
    <property type="match status" value="1"/>
</dbReference>
<keyword evidence="3" id="KW-1185">Reference proteome</keyword>
<feature type="compositionally biased region" description="Acidic residues" evidence="1">
    <location>
        <begin position="175"/>
        <end position="194"/>
    </location>
</feature>
<evidence type="ECO:0000313" key="2">
    <source>
        <dbReference type="EMBL" id="CAI6375920.1"/>
    </source>
</evidence>
<gene>
    <name evidence="2" type="ORF">MEUPH1_LOCUS29357</name>
</gene>
<dbReference type="Proteomes" id="UP001160148">
    <property type="component" value="Unassembled WGS sequence"/>
</dbReference>
<accession>A0AAV0Y4X2</accession>